<sequence length="346" mass="36252">MINRSLLALSILIALFSCNSNSAPSYSEQPLGWELKETPVKSSLRGLSAVTAEIVWASGSGGTWLKTLDGGETWEHGVIAGLDTVDFRSIHAFDAMNAVVVSAGQPAVIYKTSDGGASWGLKYQEEDELAFFDGIAFPSPDLGYVIGDPLEGKWTILKSANQGESWYPIDSLPVAEPGEAAFAASATSLVAAGNQIWLGTGGTASKMHYSSDGGSSWTQVKSPFVQGESSQGIFSLANLGSGQIVAVGGDYLDEPMREGVAANFLSSTGEWVPAQEAPGGYRSGVSYFSMQKWLIAVGPGGSDYSKDGGLTWEAFSGEGFHAVKMGQADGSVWASGSEGRVGKLLY</sequence>
<dbReference type="InterPro" id="IPR028203">
    <property type="entry name" value="PSII_CF48-like_dom"/>
</dbReference>
<keyword evidence="3" id="KW-0732">Signal</keyword>
<dbReference type="SUPFAM" id="SSF110296">
    <property type="entry name" value="Oligoxyloglucan reducing end-specific cellobiohydrolase"/>
    <property type="match status" value="1"/>
</dbReference>
<name>A0ABY6MDT6_9BACT</name>
<dbReference type="InterPro" id="IPR015943">
    <property type="entry name" value="WD40/YVTN_repeat-like_dom_sf"/>
</dbReference>
<dbReference type="Proteomes" id="UP001163156">
    <property type="component" value="Chromosome"/>
</dbReference>
<dbReference type="PANTHER" id="PTHR47199:SF2">
    <property type="entry name" value="PHOTOSYSTEM II STABILITY_ASSEMBLY FACTOR HCF136, CHLOROPLASTIC"/>
    <property type="match status" value="1"/>
</dbReference>
<keyword evidence="1" id="KW-0602">Photosynthesis</keyword>
<dbReference type="PANTHER" id="PTHR47199">
    <property type="entry name" value="PHOTOSYSTEM II STABILITY/ASSEMBLY FACTOR HCF136, CHLOROPLASTIC"/>
    <property type="match status" value="1"/>
</dbReference>
<feature type="domain" description="Photosynthesis system II assembly factor Ycf48/Hcf136-like" evidence="4">
    <location>
        <begin position="32"/>
        <end position="119"/>
    </location>
</feature>
<dbReference type="Gene3D" id="2.130.10.10">
    <property type="entry name" value="YVTN repeat-like/Quinoprotein amine dehydrogenase"/>
    <property type="match status" value="2"/>
</dbReference>
<accession>A0ABY6MDT6</accession>
<dbReference type="Pfam" id="PF14870">
    <property type="entry name" value="PSII_BNR"/>
    <property type="match status" value="1"/>
</dbReference>
<evidence type="ECO:0000256" key="1">
    <source>
        <dbReference type="ARBA" id="ARBA00022531"/>
    </source>
</evidence>
<keyword evidence="6" id="KW-1185">Reference proteome</keyword>
<organism evidence="5 6">
    <name type="scientific">Algoriphagus halophytocola</name>
    <dbReference type="NCBI Taxonomy" id="2991499"/>
    <lineage>
        <taxon>Bacteria</taxon>
        <taxon>Pseudomonadati</taxon>
        <taxon>Bacteroidota</taxon>
        <taxon>Cytophagia</taxon>
        <taxon>Cytophagales</taxon>
        <taxon>Cyclobacteriaceae</taxon>
        <taxon>Algoriphagus</taxon>
    </lineage>
</organism>
<proteinExistence type="predicted"/>
<feature type="chain" id="PRO_5046683085" evidence="3">
    <location>
        <begin position="23"/>
        <end position="346"/>
    </location>
</feature>
<keyword evidence="2" id="KW-0604">Photosystem II</keyword>
<evidence type="ECO:0000313" key="6">
    <source>
        <dbReference type="Proteomes" id="UP001163156"/>
    </source>
</evidence>
<evidence type="ECO:0000256" key="2">
    <source>
        <dbReference type="ARBA" id="ARBA00023276"/>
    </source>
</evidence>
<evidence type="ECO:0000256" key="3">
    <source>
        <dbReference type="SAM" id="SignalP"/>
    </source>
</evidence>
<reference evidence="5" key="1">
    <citation type="submission" date="2022-10" db="EMBL/GenBank/DDBJ databases">
        <title>Algoriphagus sp. a novel bacteria isolate from halophytes salicornia europaea.</title>
        <authorList>
            <person name="Peng Y."/>
            <person name="Jiang L."/>
            <person name="Lee J."/>
        </authorList>
    </citation>
    <scope>NUCLEOTIDE SEQUENCE</scope>
    <source>
        <strain evidence="5">TR-M5</strain>
    </source>
</reference>
<protein>
    <submittedName>
        <fullName evidence="5">YCF48-related protein</fullName>
    </submittedName>
</protein>
<dbReference type="RefSeq" id="WP_264807786.1">
    <property type="nucleotide sequence ID" value="NZ_CP110226.1"/>
</dbReference>
<feature type="signal peptide" evidence="3">
    <location>
        <begin position="1"/>
        <end position="22"/>
    </location>
</feature>
<evidence type="ECO:0000259" key="4">
    <source>
        <dbReference type="Pfam" id="PF14870"/>
    </source>
</evidence>
<evidence type="ECO:0000313" key="5">
    <source>
        <dbReference type="EMBL" id="UZD21313.1"/>
    </source>
</evidence>
<dbReference type="PROSITE" id="PS51257">
    <property type="entry name" value="PROKAR_LIPOPROTEIN"/>
    <property type="match status" value="1"/>
</dbReference>
<gene>
    <name evidence="5" type="ORF">OM944_11600</name>
</gene>
<dbReference type="EMBL" id="CP110226">
    <property type="protein sequence ID" value="UZD21313.1"/>
    <property type="molecule type" value="Genomic_DNA"/>
</dbReference>